<dbReference type="Pfam" id="PF00149">
    <property type="entry name" value="Metallophos"/>
    <property type="match status" value="1"/>
</dbReference>
<dbReference type="PANTHER" id="PTHR43143">
    <property type="entry name" value="METALLOPHOSPHOESTERASE, CALCINEURIN SUPERFAMILY"/>
    <property type="match status" value="1"/>
</dbReference>
<evidence type="ECO:0000313" key="3">
    <source>
        <dbReference type="EMBL" id="CAB4604192.1"/>
    </source>
</evidence>
<dbReference type="AlphaFoldDB" id="A0A6J6BIE2"/>
<dbReference type="InterPro" id="IPR029052">
    <property type="entry name" value="Metallo-depent_PP-like"/>
</dbReference>
<proteinExistence type="predicted"/>
<dbReference type="GO" id="GO:0016787">
    <property type="term" value="F:hydrolase activity"/>
    <property type="evidence" value="ECO:0007669"/>
    <property type="project" value="InterPro"/>
</dbReference>
<name>A0A6J6BIE2_9ZZZZ</name>
<sequence length="282" mass="31358">MKKFHGVTFVAAILGMALAFSSCTSESGKPSQNSPNNTSETVEDVIAVVGDFGIANRKQRAVSNLVAQFDPDFVLTVGDNRYKKQFGYQRLVGNYYPQTVVAAVGNHDYEYGIRYFDRYFGTTYRTRNFVYSAKSGIDFFILDSTMGLKSTPARRAQKAWLKLELLNSKADFKVVVLHHPPFSSSKHGSTKLYQWDFGSLGANLVLSGHDHTYERIARGGTTFVVDGVGGAPLYKCKKRVGGSRICLDKSYGALFLYPNDHEVRGVFRSMSGRTLDTFSLSR</sequence>
<organism evidence="2">
    <name type="scientific">freshwater metagenome</name>
    <dbReference type="NCBI Taxonomy" id="449393"/>
    <lineage>
        <taxon>unclassified sequences</taxon>
        <taxon>metagenomes</taxon>
        <taxon>ecological metagenomes</taxon>
    </lineage>
</organism>
<reference evidence="2" key="1">
    <citation type="submission" date="2020-05" db="EMBL/GenBank/DDBJ databases">
        <authorList>
            <person name="Chiriac C."/>
            <person name="Salcher M."/>
            <person name="Ghai R."/>
            <person name="Kavagutti S V."/>
        </authorList>
    </citation>
    <scope>NUCLEOTIDE SEQUENCE</scope>
</reference>
<feature type="domain" description="Calcineurin-like phosphoesterase" evidence="1">
    <location>
        <begin position="46"/>
        <end position="213"/>
    </location>
</feature>
<dbReference type="InterPro" id="IPR004843">
    <property type="entry name" value="Calcineurin-like_PHP"/>
</dbReference>
<dbReference type="PROSITE" id="PS51257">
    <property type="entry name" value="PROKAR_LIPOPROTEIN"/>
    <property type="match status" value="1"/>
</dbReference>
<dbReference type="PANTHER" id="PTHR43143:SF1">
    <property type="entry name" value="SERINE_THREONINE-PROTEIN PHOSPHATASE CPPED1"/>
    <property type="match status" value="1"/>
</dbReference>
<accession>A0A6J6BIE2</accession>
<dbReference type="Gene3D" id="3.60.21.10">
    <property type="match status" value="1"/>
</dbReference>
<gene>
    <name evidence="2" type="ORF">UFOPK1433_00395</name>
    <name evidence="3" type="ORF">UFOPK1843_00386</name>
</gene>
<evidence type="ECO:0000259" key="1">
    <source>
        <dbReference type="Pfam" id="PF00149"/>
    </source>
</evidence>
<protein>
    <submittedName>
        <fullName evidence="2">Unannotated protein</fullName>
    </submittedName>
</protein>
<dbReference type="EMBL" id="CAEZUR010000021">
    <property type="protein sequence ID" value="CAB4604192.1"/>
    <property type="molecule type" value="Genomic_DNA"/>
</dbReference>
<dbReference type="InterPro" id="IPR051918">
    <property type="entry name" value="STPP_CPPED1"/>
</dbReference>
<evidence type="ECO:0000313" key="2">
    <source>
        <dbReference type="EMBL" id="CAB4538900.1"/>
    </source>
</evidence>
<dbReference type="EMBL" id="CAEZSN010000031">
    <property type="protein sequence ID" value="CAB4538900.1"/>
    <property type="molecule type" value="Genomic_DNA"/>
</dbReference>
<dbReference type="SUPFAM" id="SSF56300">
    <property type="entry name" value="Metallo-dependent phosphatases"/>
    <property type="match status" value="1"/>
</dbReference>